<evidence type="ECO:0000256" key="8">
    <source>
        <dbReference type="ARBA" id="ARBA00022490"/>
    </source>
</evidence>
<evidence type="ECO:0000259" key="12">
    <source>
        <dbReference type="Pfam" id="PF00156"/>
    </source>
</evidence>
<dbReference type="InterPro" id="IPR005764">
    <property type="entry name" value="Ade_phspho_trans"/>
</dbReference>
<comment type="catalytic activity">
    <reaction evidence="1">
        <text>AMP + diphosphate = 5-phospho-alpha-D-ribose 1-diphosphate + adenine</text>
        <dbReference type="Rhea" id="RHEA:16609"/>
        <dbReference type="ChEBI" id="CHEBI:16708"/>
        <dbReference type="ChEBI" id="CHEBI:33019"/>
        <dbReference type="ChEBI" id="CHEBI:58017"/>
        <dbReference type="ChEBI" id="CHEBI:456215"/>
        <dbReference type="EC" id="2.4.2.7"/>
    </reaction>
</comment>
<dbReference type="AlphaFoldDB" id="A0A160VGX3"/>
<dbReference type="GO" id="GO:0003999">
    <property type="term" value="F:adenine phosphoribosyltransferase activity"/>
    <property type="evidence" value="ECO:0007669"/>
    <property type="project" value="UniProtKB-EC"/>
</dbReference>
<dbReference type="FunFam" id="3.40.50.2020:FF:000004">
    <property type="entry name" value="Adenine phosphoribosyltransferase"/>
    <property type="match status" value="1"/>
</dbReference>
<comment type="pathway">
    <text evidence="4">Purine metabolism; AMP biosynthesis via salvage pathway; AMP from adenine: step 1/1.</text>
</comment>
<comment type="function">
    <text evidence="2">Catalyzes a salvage reaction resulting in the formation of AMP, that is energically less costly than de novo synthesis.</text>
</comment>
<evidence type="ECO:0000256" key="2">
    <source>
        <dbReference type="ARBA" id="ARBA00003968"/>
    </source>
</evidence>
<dbReference type="GO" id="GO:0006166">
    <property type="term" value="P:purine ribonucleoside salvage"/>
    <property type="evidence" value="ECO:0007669"/>
    <property type="project" value="UniProtKB-KW"/>
</dbReference>
<organism evidence="13">
    <name type="scientific">hydrothermal vent metagenome</name>
    <dbReference type="NCBI Taxonomy" id="652676"/>
    <lineage>
        <taxon>unclassified sequences</taxon>
        <taxon>metagenomes</taxon>
        <taxon>ecological metagenomes</taxon>
    </lineage>
</organism>
<evidence type="ECO:0000256" key="4">
    <source>
        <dbReference type="ARBA" id="ARBA00004659"/>
    </source>
</evidence>
<dbReference type="GO" id="GO:0005737">
    <property type="term" value="C:cytoplasm"/>
    <property type="evidence" value="ECO:0007669"/>
    <property type="project" value="UniProtKB-SubCell"/>
</dbReference>
<dbReference type="GO" id="GO:0016208">
    <property type="term" value="F:AMP binding"/>
    <property type="evidence" value="ECO:0007669"/>
    <property type="project" value="TreeGrafter"/>
</dbReference>
<evidence type="ECO:0000256" key="6">
    <source>
        <dbReference type="ARBA" id="ARBA00011738"/>
    </source>
</evidence>
<dbReference type="CDD" id="cd06223">
    <property type="entry name" value="PRTases_typeI"/>
    <property type="match status" value="1"/>
</dbReference>
<dbReference type="SUPFAM" id="SSF53271">
    <property type="entry name" value="PRTase-like"/>
    <property type="match status" value="1"/>
</dbReference>
<comment type="similarity">
    <text evidence="5">Belongs to the purine/pyrimidine phosphoribosyltransferase family.</text>
</comment>
<dbReference type="PANTHER" id="PTHR32315:SF3">
    <property type="entry name" value="ADENINE PHOSPHORIBOSYLTRANSFERASE"/>
    <property type="match status" value="1"/>
</dbReference>
<comment type="subunit">
    <text evidence="6">Homodimer.</text>
</comment>
<dbReference type="GO" id="GO:0006168">
    <property type="term" value="P:adenine salvage"/>
    <property type="evidence" value="ECO:0007669"/>
    <property type="project" value="InterPro"/>
</dbReference>
<dbReference type="InterPro" id="IPR029057">
    <property type="entry name" value="PRTase-like"/>
</dbReference>
<protein>
    <recommendedName>
        <fullName evidence="7">adenine phosphoribosyltransferase</fullName>
        <ecNumber evidence="7">2.4.2.7</ecNumber>
    </recommendedName>
</protein>
<sequence>MDIDRIKNSIRNVPDFPKPGIQFKDITTLLQDKDAFGAAIETFYSAFKDKEIDVIVGIESRGFIFAAPLALRMSCRFVLARKPGKLPSETIAEEYELEYGTDAIEMHIDAINKGDKVLIVDDLLATGGTAKATGSVVKKLQGEILSYAFLIILKGLKGDELLKPVPVFNILEY</sequence>
<name>A0A160VGX3_9ZZZZ</name>
<keyword evidence="11" id="KW-0660">Purine salvage</keyword>
<dbReference type="Pfam" id="PF00156">
    <property type="entry name" value="Pribosyltran"/>
    <property type="match status" value="1"/>
</dbReference>
<evidence type="ECO:0000313" key="13">
    <source>
        <dbReference type="EMBL" id="CUV09299.1"/>
    </source>
</evidence>
<evidence type="ECO:0000256" key="3">
    <source>
        <dbReference type="ARBA" id="ARBA00004496"/>
    </source>
</evidence>
<dbReference type="GO" id="GO:0044209">
    <property type="term" value="P:AMP salvage"/>
    <property type="evidence" value="ECO:0007669"/>
    <property type="project" value="UniProtKB-UniPathway"/>
</dbReference>
<evidence type="ECO:0000256" key="11">
    <source>
        <dbReference type="ARBA" id="ARBA00022726"/>
    </source>
</evidence>
<evidence type="ECO:0000256" key="5">
    <source>
        <dbReference type="ARBA" id="ARBA00008391"/>
    </source>
</evidence>
<dbReference type="HAMAP" id="MF_00004">
    <property type="entry name" value="Aden_phosphoribosyltr"/>
    <property type="match status" value="1"/>
</dbReference>
<evidence type="ECO:0000256" key="9">
    <source>
        <dbReference type="ARBA" id="ARBA00022676"/>
    </source>
</evidence>
<gene>
    <name evidence="13" type="ORF">MGWOODY_Mmi251</name>
</gene>
<reference evidence="13" key="1">
    <citation type="submission" date="2015-10" db="EMBL/GenBank/DDBJ databases">
        <authorList>
            <person name="Gilbert D.G."/>
        </authorList>
    </citation>
    <scope>NUCLEOTIDE SEQUENCE</scope>
</reference>
<keyword evidence="9 13" id="KW-0328">Glycosyltransferase</keyword>
<evidence type="ECO:0000256" key="1">
    <source>
        <dbReference type="ARBA" id="ARBA00000868"/>
    </source>
</evidence>
<keyword evidence="10 13" id="KW-0808">Transferase</keyword>
<proteinExistence type="inferred from homology"/>
<feature type="domain" description="Phosphoribosyltransferase" evidence="12">
    <location>
        <begin position="36"/>
        <end position="151"/>
    </location>
</feature>
<dbReference type="EC" id="2.4.2.7" evidence="7"/>
<evidence type="ECO:0000256" key="10">
    <source>
        <dbReference type="ARBA" id="ARBA00022679"/>
    </source>
</evidence>
<dbReference type="NCBIfam" id="TIGR01090">
    <property type="entry name" value="apt"/>
    <property type="match status" value="1"/>
</dbReference>
<dbReference type="Gene3D" id="3.40.50.2020">
    <property type="match status" value="1"/>
</dbReference>
<dbReference type="InterPro" id="IPR050054">
    <property type="entry name" value="UPRTase/APRTase"/>
</dbReference>
<dbReference type="PANTHER" id="PTHR32315">
    <property type="entry name" value="ADENINE PHOSPHORIBOSYLTRANSFERASE"/>
    <property type="match status" value="1"/>
</dbReference>
<dbReference type="NCBIfam" id="NF002634">
    <property type="entry name" value="PRK02304.1-3"/>
    <property type="match status" value="1"/>
</dbReference>
<dbReference type="NCBIfam" id="NF002636">
    <property type="entry name" value="PRK02304.1-5"/>
    <property type="match status" value="1"/>
</dbReference>
<evidence type="ECO:0000256" key="7">
    <source>
        <dbReference type="ARBA" id="ARBA00011893"/>
    </source>
</evidence>
<accession>A0A160VGX3</accession>
<dbReference type="InterPro" id="IPR000836">
    <property type="entry name" value="PRTase_dom"/>
</dbReference>
<dbReference type="GO" id="GO:0002055">
    <property type="term" value="F:adenine binding"/>
    <property type="evidence" value="ECO:0007669"/>
    <property type="project" value="TreeGrafter"/>
</dbReference>
<keyword evidence="8" id="KW-0963">Cytoplasm</keyword>
<dbReference type="EMBL" id="FAXC01000217">
    <property type="protein sequence ID" value="CUV09299.1"/>
    <property type="molecule type" value="Genomic_DNA"/>
</dbReference>
<dbReference type="UniPathway" id="UPA00588">
    <property type="reaction ID" value="UER00646"/>
</dbReference>
<comment type="subcellular location">
    <subcellularLocation>
        <location evidence="3">Cytoplasm</location>
    </subcellularLocation>
</comment>